<feature type="transmembrane region" description="Helical" evidence="4">
    <location>
        <begin position="6"/>
        <end position="24"/>
    </location>
</feature>
<reference evidence="7" key="1">
    <citation type="journal article" date="2023" name="Commun. Biol.">
        <title>Genome analysis of Parmales, the sister group of diatoms, reveals the evolutionary specialization of diatoms from phago-mixotrophs to photoautotrophs.</title>
        <authorList>
            <person name="Ban H."/>
            <person name="Sato S."/>
            <person name="Yoshikawa S."/>
            <person name="Yamada K."/>
            <person name="Nakamura Y."/>
            <person name="Ichinomiya M."/>
            <person name="Sato N."/>
            <person name="Blanc-Mathieu R."/>
            <person name="Endo H."/>
            <person name="Kuwata A."/>
            <person name="Ogata H."/>
        </authorList>
    </citation>
    <scope>NUCLEOTIDE SEQUENCE [LARGE SCALE GENOMIC DNA]</scope>
</reference>
<evidence type="ECO:0000256" key="2">
    <source>
        <dbReference type="ARBA" id="ARBA00022801"/>
    </source>
</evidence>
<dbReference type="AlphaFoldDB" id="A0A9W7GC75"/>
<comment type="caution">
    <text evidence="6">The sequence shown here is derived from an EMBL/GenBank/DDBJ whole genome shotgun (WGS) entry which is preliminary data.</text>
</comment>
<keyword evidence="4" id="KW-0812">Transmembrane</keyword>
<keyword evidence="2" id="KW-0378">Hydrolase</keyword>
<dbReference type="InterPro" id="IPR049492">
    <property type="entry name" value="BD-FAE-like_dom"/>
</dbReference>
<name>A0A9W7GC75_9STRA</name>
<dbReference type="InterPro" id="IPR033140">
    <property type="entry name" value="Lipase_GDXG_put_SER_AS"/>
</dbReference>
<evidence type="ECO:0000256" key="3">
    <source>
        <dbReference type="PROSITE-ProRule" id="PRU10038"/>
    </source>
</evidence>
<organism evidence="6 7">
    <name type="scientific">Triparma columacea</name>
    <dbReference type="NCBI Taxonomy" id="722753"/>
    <lineage>
        <taxon>Eukaryota</taxon>
        <taxon>Sar</taxon>
        <taxon>Stramenopiles</taxon>
        <taxon>Ochrophyta</taxon>
        <taxon>Bolidophyceae</taxon>
        <taxon>Parmales</taxon>
        <taxon>Triparmaceae</taxon>
        <taxon>Triparma</taxon>
    </lineage>
</organism>
<dbReference type="Pfam" id="PF20434">
    <property type="entry name" value="BD-FAE"/>
    <property type="match status" value="1"/>
</dbReference>
<dbReference type="OrthoDB" id="19653at2759"/>
<proteinExistence type="inferred from homology"/>
<feature type="domain" description="BD-FAE-like" evidence="5">
    <location>
        <begin position="180"/>
        <end position="376"/>
    </location>
</feature>
<feature type="transmembrane region" description="Helical" evidence="4">
    <location>
        <begin position="78"/>
        <end position="98"/>
    </location>
</feature>
<dbReference type="GO" id="GO:0016787">
    <property type="term" value="F:hydrolase activity"/>
    <property type="evidence" value="ECO:0007669"/>
    <property type="project" value="UniProtKB-KW"/>
</dbReference>
<dbReference type="PANTHER" id="PTHR48081">
    <property type="entry name" value="AB HYDROLASE SUPERFAMILY PROTEIN C4A8.06C"/>
    <property type="match status" value="1"/>
</dbReference>
<dbReference type="InterPro" id="IPR050300">
    <property type="entry name" value="GDXG_lipolytic_enzyme"/>
</dbReference>
<accession>A0A9W7GC75</accession>
<sequence length="436" mass="47822">MMIFLPSPVLTLGLIIGVNVFLNLQSFNKDWSFILGGMTADQPFMLLLPCLFYLISFCVFKFDDSIKLLRSLDDEDDIVLATVICAGLSIMISFYHIYCSIVTRLSSRHALSAAGLSVPTPLSLFSGFLRWELFPFSPFSPSKTTITDITIKTVPCKSVPSMQSSSFEAEKGTQEVRCDVHYHPSTTSKPVILYIHGGAWVLGGKDLGIITAFIDRAVELDWVVVSLDYRLCPHASFDDMLGDCKDAVKWIRSGGLSSSCDREGLKVDPSALVIAGDSAGGHLCNLVHLNGAKDGTGVDGIIDMFGPMDIITPPTTLKLFEAAVFKRAYRGNEEVFKMASPSSYDLPTILSAKPKIPWLNFIGTTDGLVPIKHNRTYYSTVASIYGPSGPLVRVEVPGSFHGFCGIYSHKTDTFLEACEAILIKVREDKLEKDSRI</sequence>
<dbReference type="Gene3D" id="3.40.50.1820">
    <property type="entry name" value="alpha/beta hydrolase"/>
    <property type="match status" value="1"/>
</dbReference>
<dbReference type="SUPFAM" id="SSF53474">
    <property type="entry name" value="alpha/beta-Hydrolases"/>
    <property type="match status" value="1"/>
</dbReference>
<evidence type="ECO:0000313" key="7">
    <source>
        <dbReference type="Proteomes" id="UP001165065"/>
    </source>
</evidence>
<keyword evidence="7" id="KW-1185">Reference proteome</keyword>
<feature type="transmembrane region" description="Helical" evidence="4">
    <location>
        <begin position="110"/>
        <end position="131"/>
    </location>
</feature>
<evidence type="ECO:0000259" key="5">
    <source>
        <dbReference type="Pfam" id="PF20434"/>
    </source>
</evidence>
<evidence type="ECO:0000256" key="1">
    <source>
        <dbReference type="ARBA" id="ARBA00010515"/>
    </source>
</evidence>
<dbReference type="EMBL" id="BRYA01000156">
    <property type="protein sequence ID" value="GMI41726.1"/>
    <property type="molecule type" value="Genomic_DNA"/>
</dbReference>
<dbReference type="InterPro" id="IPR029058">
    <property type="entry name" value="AB_hydrolase_fold"/>
</dbReference>
<dbReference type="Proteomes" id="UP001165065">
    <property type="component" value="Unassembled WGS sequence"/>
</dbReference>
<dbReference type="PROSITE" id="PS01174">
    <property type="entry name" value="LIPASE_GDXG_SER"/>
    <property type="match status" value="1"/>
</dbReference>
<feature type="transmembrane region" description="Helical" evidence="4">
    <location>
        <begin position="44"/>
        <end position="62"/>
    </location>
</feature>
<gene>
    <name evidence="6" type="ORF">TrCOL_g4546</name>
</gene>
<evidence type="ECO:0000256" key="4">
    <source>
        <dbReference type="SAM" id="Phobius"/>
    </source>
</evidence>
<keyword evidence="4" id="KW-1133">Transmembrane helix</keyword>
<feature type="active site" evidence="3">
    <location>
        <position position="278"/>
    </location>
</feature>
<comment type="similarity">
    <text evidence="1">Belongs to the 'GDXG' lipolytic enzyme family.</text>
</comment>
<keyword evidence="4" id="KW-0472">Membrane</keyword>
<protein>
    <recommendedName>
        <fullName evidence="5">BD-FAE-like domain-containing protein</fullName>
    </recommendedName>
</protein>
<evidence type="ECO:0000313" key="6">
    <source>
        <dbReference type="EMBL" id="GMI41726.1"/>
    </source>
</evidence>